<evidence type="ECO:0000313" key="1">
    <source>
        <dbReference type="EMBL" id="AEX54699.1"/>
    </source>
</evidence>
<dbReference type="Proteomes" id="UP000009010">
    <property type="component" value="Plasmid pRahaq201"/>
</dbReference>
<dbReference type="eggNOG" id="COG0582">
    <property type="taxonomic scope" value="Bacteria"/>
</dbReference>
<sequence>MKQALEAFSDNIQGIIDAPDYYNVRRQFEGESLHVRENSLLFMER</sequence>
<dbReference type="PATRIC" id="fig|745277.3.peg.4764"/>
<dbReference type="HOGENOM" id="CLU_3204334_0_0_6"/>
<organism evidence="1 2">
    <name type="scientific">Rahnella aquatilis (strain ATCC 33071 / DSM 4594 / JCM 1683 / NBRC 105701 / NCIMB 13365 / CIP 78.65)</name>
    <dbReference type="NCBI Taxonomy" id="745277"/>
    <lineage>
        <taxon>Bacteria</taxon>
        <taxon>Pseudomonadati</taxon>
        <taxon>Pseudomonadota</taxon>
        <taxon>Gammaproteobacteria</taxon>
        <taxon>Enterobacterales</taxon>
        <taxon>Yersiniaceae</taxon>
        <taxon>Rahnella</taxon>
    </lineage>
</organism>
<evidence type="ECO:0000313" key="2">
    <source>
        <dbReference type="Proteomes" id="UP000009010"/>
    </source>
</evidence>
<gene>
    <name evidence="1" type="ordered locus">Rahaq2_4985</name>
</gene>
<keyword evidence="2" id="KW-1185">Reference proteome</keyword>
<protein>
    <submittedName>
        <fullName evidence="1">Uncharacterized protein</fullName>
    </submittedName>
</protein>
<reference evidence="1 2" key="1">
    <citation type="journal article" date="2012" name="J. Bacteriol.">
        <title>Complete Genome Sequence of Rahnella aquatilis CIP 78.65.</title>
        <authorList>
            <person name="Martinez R.J."/>
            <person name="Bruce D."/>
            <person name="Detter C."/>
            <person name="Goodwin L.A."/>
            <person name="Han J."/>
            <person name="Han C.S."/>
            <person name="Held B."/>
            <person name="Land M.L."/>
            <person name="Mikhailova N."/>
            <person name="Nolan M."/>
            <person name="Pennacchio L."/>
            <person name="Pitluck S."/>
            <person name="Tapia R."/>
            <person name="Woyke T."/>
            <person name="Sobecky P.A."/>
        </authorList>
    </citation>
    <scope>NUCLEOTIDE SEQUENCE [LARGE SCALE GENOMIC DNA]</scope>
    <source>
        <strain evidence="2">ATCC 33071 / DSM 4594 / JCM 1683 / NBRC 105701 / NCIMB 13365 / CIP 78.65</strain>
        <plasmid evidence="1">pRahaq201</plasmid>
    </source>
</reference>
<accession>H2J2A2</accession>
<keyword evidence="1" id="KW-0614">Plasmid</keyword>
<dbReference type="EMBL" id="CP003245">
    <property type="protein sequence ID" value="AEX54699.1"/>
    <property type="molecule type" value="Genomic_DNA"/>
</dbReference>
<dbReference type="KEGG" id="raq:Rahaq2_4985"/>
<dbReference type="AlphaFoldDB" id="H2J2A2"/>
<name>H2J2A2_RAHAC</name>
<dbReference type="RefSeq" id="WP_014341979.1">
    <property type="nucleotide sequence ID" value="NC_016835.1"/>
</dbReference>
<reference evidence="2" key="2">
    <citation type="submission" date="2012-01" db="EMBL/GenBank/DDBJ databases">
        <title>Complete sequence of plasmid 1 of Rahnella aquatilis CIP 78.65.</title>
        <authorList>
            <person name="Lucas S."/>
            <person name="Han J."/>
            <person name="Lapidus A."/>
            <person name="Cheng J.-F."/>
            <person name="Goodwin L."/>
            <person name="Pitluck S."/>
            <person name="Peters L."/>
            <person name="Ovchinnikova G."/>
            <person name="Held B."/>
            <person name="Detter J.C."/>
            <person name="Han C."/>
            <person name="Tapia R."/>
            <person name="Land M."/>
            <person name="Hauser L."/>
            <person name="Kyrpides N."/>
            <person name="Ivanova N."/>
            <person name="Pagani I."/>
            <person name="Sobecky P."/>
            <person name="Martinez R."/>
            <person name="Woyke T."/>
        </authorList>
    </citation>
    <scope>NUCLEOTIDE SEQUENCE [LARGE SCALE GENOMIC DNA]</scope>
    <source>
        <strain evidence="2">ATCC 33071 / DSM 4594 / JCM 1683 / NBRC 105701 / NCIMB 13365 / CIP 78.65</strain>
        <plasmid evidence="2">pRahaq201</plasmid>
    </source>
</reference>
<proteinExistence type="predicted"/>
<geneLocation type="plasmid" evidence="1 2">
    <name>pRahaq201</name>
</geneLocation>